<feature type="active site" description="Charge relay system" evidence="6">
    <location>
        <position position="213"/>
    </location>
</feature>
<dbReference type="SUPFAM" id="SSF52317">
    <property type="entry name" value="Class I glutamine amidotransferase-like"/>
    <property type="match status" value="1"/>
</dbReference>
<dbReference type="EC" id="3.4.17.13" evidence="9"/>
<dbReference type="RefSeq" id="WP_184398506.1">
    <property type="nucleotide sequence ID" value="NZ_BAAAJD010000151.1"/>
</dbReference>
<comment type="similarity">
    <text evidence="1">Belongs to the peptidase S66 family.</text>
</comment>
<reference evidence="9 10" key="1">
    <citation type="submission" date="2020-08" db="EMBL/GenBank/DDBJ databases">
        <title>Sequencing the genomes of 1000 actinobacteria strains.</title>
        <authorList>
            <person name="Klenk H.-P."/>
        </authorList>
    </citation>
    <scope>NUCLEOTIDE SEQUENCE [LARGE SCALE GENOMIC DNA]</scope>
    <source>
        <strain evidence="9 10">DSM 44551</strain>
    </source>
</reference>
<keyword evidence="2 9" id="KW-0121">Carboxypeptidase</keyword>
<dbReference type="Gene3D" id="3.50.30.60">
    <property type="entry name" value="LD-carboxypeptidase A C-terminal domain-like"/>
    <property type="match status" value="1"/>
</dbReference>
<dbReference type="Gene3D" id="3.40.50.10740">
    <property type="entry name" value="Class I glutamine amidotransferase-like"/>
    <property type="match status" value="1"/>
</dbReference>
<evidence type="ECO:0000256" key="5">
    <source>
        <dbReference type="ARBA" id="ARBA00022825"/>
    </source>
</evidence>
<accession>A0A7W8QS32</accession>
<keyword evidence="4 9" id="KW-0378">Hydrolase</keyword>
<evidence type="ECO:0000256" key="3">
    <source>
        <dbReference type="ARBA" id="ARBA00022670"/>
    </source>
</evidence>
<dbReference type="SUPFAM" id="SSF141986">
    <property type="entry name" value="LD-carboxypeptidase A C-terminal domain-like"/>
    <property type="match status" value="1"/>
</dbReference>
<feature type="domain" description="LD-carboxypeptidase C-terminal" evidence="8">
    <location>
        <begin position="181"/>
        <end position="294"/>
    </location>
</feature>
<feature type="domain" description="LD-carboxypeptidase N-terminal" evidence="7">
    <location>
        <begin position="16"/>
        <end position="136"/>
    </location>
</feature>
<feature type="active site" description="Charge relay system" evidence="6">
    <location>
        <position position="279"/>
    </location>
</feature>
<comment type="caution">
    <text evidence="9">The sequence shown here is derived from an EMBL/GenBank/DDBJ whole genome shotgun (WGS) entry which is preliminary data.</text>
</comment>
<evidence type="ECO:0000256" key="4">
    <source>
        <dbReference type="ARBA" id="ARBA00022801"/>
    </source>
</evidence>
<dbReference type="InterPro" id="IPR027478">
    <property type="entry name" value="LdcA_N"/>
</dbReference>
<proteinExistence type="inferred from homology"/>
<dbReference type="PANTHER" id="PTHR30237:SF2">
    <property type="entry name" value="MUREIN TETRAPEPTIDE CARBOXYPEPTIDASE"/>
    <property type="match status" value="1"/>
</dbReference>
<dbReference type="InterPro" id="IPR027461">
    <property type="entry name" value="Carboxypeptidase_A_C_sf"/>
</dbReference>
<dbReference type="Proteomes" id="UP000572635">
    <property type="component" value="Unassembled WGS sequence"/>
</dbReference>
<evidence type="ECO:0000256" key="6">
    <source>
        <dbReference type="PIRSR" id="PIRSR028757-1"/>
    </source>
</evidence>
<evidence type="ECO:0000259" key="7">
    <source>
        <dbReference type="Pfam" id="PF02016"/>
    </source>
</evidence>
<dbReference type="AlphaFoldDB" id="A0A7W8QS32"/>
<keyword evidence="3" id="KW-0645">Protease</keyword>
<dbReference type="CDD" id="cd07025">
    <property type="entry name" value="Peptidase_S66"/>
    <property type="match status" value="1"/>
</dbReference>
<evidence type="ECO:0000313" key="9">
    <source>
        <dbReference type="EMBL" id="MBB5435592.1"/>
    </source>
</evidence>
<dbReference type="GO" id="GO:0106415">
    <property type="term" value="F:muramoyltetrapeptide carboxypeptidase activity"/>
    <property type="evidence" value="ECO:0007669"/>
    <property type="project" value="UniProtKB-EC"/>
</dbReference>
<evidence type="ECO:0000256" key="2">
    <source>
        <dbReference type="ARBA" id="ARBA00022645"/>
    </source>
</evidence>
<dbReference type="InterPro" id="IPR040921">
    <property type="entry name" value="Peptidase_S66C"/>
</dbReference>
<dbReference type="InterPro" id="IPR029062">
    <property type="entry name" value="Class_I_gatase-like"/>
</dbReference>
<evidence type="ECO:0000256" key="1">
    <source>
        <dbReference type="ARBA" id="ARBA00010233"/>
    </source>
</evidence>
<name>A0A7W8QS32_9ACTN</name>
<sequence length="313" mass="32719">MTRRWRPRALRRGDPVAVASPCSPPDPDRLDAAVRVLEGWGLEVRVQPHARDRHPDLGYLAGTDADRAKDLQDALAAPDVAAVFCARGGDGAHRTLERLDLAALRGAEPKAFVGFSDVTALHEALSVELGAVTLHGPVVGTAYFAGDTAAEEDLRAHLFEPESRLRIAPPGAEPLIGGSARGVLIGGNLSLLSDGLATPHSRPSAEGGLLLLEDVGEDVSRLDRMLTQLLRSGWTDGVRGVLLGSWANCTPGPEEIRAMLLDRLSPLGVPVVDGFGFGHIPAQLTIALGAAATLDADAGTLVLDEPALEPAAG</sequence>
<dbReference type="PIRSF" id="PIRSF028757">
    <property type="entry name" value="LD-carboxypeptidase"/>
    <property type="match status" value="1"/>
</dbReference>
<dbReference type="PANTHER" id="PTHR30237">
    <property type="entry name" value="MURAMOYLTETRAPEPTIDE CARBOXYPEPTIDASE"/>
    <property type="match status" value="1"/>
</dbReference>
<evidence type="ECO:0000259" key="8">
    <source>
        <dbReference type="Pfam" id="PF17676"/>
    </source>
</evidence>
<dbReference type="InterPro" id="IPR003507">
    <property type="entry name" value="S66_fam"/>
</dbReference>
<dbReference type="EMBL" id="JACHDB010000002">
    <property type="protein sequence ID" value="MBB5435592.1"/>
    <property type="molecule type" value="Genomic_DNA"/>
</dbReference>
<dbReference type="InterPro" id="IPR040449">
    <property type="entry name" value="Peptidase_S66_N"/>
</dbReference>
<gene>
    <name evidence="9" type="ORF">HDA36_005740</name>
</gene>
<keyword evidence="10" id="KW-1185">Reference proteome</keyword>
<dbReference type="GO" id="GO:0008236">
    <property type="term" value="F:serine-type peptidase activity"/>
    <property type="evidence" value="ECO:0007669"/>
    <property type="project" value="UniProtKB-KW"/>
</dbReference>
<evidence type="ECO:0000313" key="10">
    <source>
        <dbReference type="Proteomes" id="UP000572635"/>
    </source>
</evidence>
<dbReference type="Pfam" id="PF02016">
    <property type="entry name" value="Peptidase_S66"/>
    <property type="match status" value="1"/>
</dbReference>
<dbReference type="GO" id="GO:0006508">
    <property type="term" value="P:proteolysis"/>
    <property type="evidence" value="ECO:0007669"/>
    <property type="project" value="UniProtKB-KW"/>
</dbReference>
<dbReference type="Pfam" id="PF17676">
    <property type="entry name" value="Peptidase_S66C"/>
    <property type="match status" value="1"/>
</dbReference>
<keyword evidence="5" id="KW-0720">Serine protease</keyword>
<protein>
    <submittedName>
        <fullName evidence="9">Muramoyltetrapeptide carboxypeptidase</fullName>
        <ecNumber evidence="9">3.4.17.13</ecNumber>
    </submittedName>
</protein>
<organism evidence="9 10">
    <name type="scientific">Nocardiopsis composta</name>
    <dbReference type="NCBI Taxonomy" id="157465"/>
    <lineage>
        <taxon>Bacteria</taxon>
        <taxon>Bacillati</taxon>
        <taxon>Actinomycetota</taxon>
        <taxon>Actinomycetes</taxon>
        <taxon>Streptosporangiales</taxon>
        <taxon>Nocardiopsidaceae</taxon>
        <taxon>Nocardiopsis</taxon>
    </lineage>
</organism>
<feature type="active site" description="Nucleophile" evidence="6">
    <location>
        <position position="116"/>
    </location>
</feature>